<gene>
    <name evidence="1" type="primary">CSON004545</name>
</gene>
<evidence type="ECO:0000313" key="1">
    <source>
        <dbReference type="EMBL" id="SSX21396.1"/>
    </source>
</evidence>
<dbReference type="AlphaFoldDB" id="A0A336LTM1"/>
<proteinExistence type="predicted"/>
<sequence length="71" mass="8296">MSRKWNDKDTAQMRQYVENHNIQQVTQKIIPEIKQSFGFDDLSDIHIRYHLFKILNAQPNNPALAALISTT</sequence>
<reference evidence="1" key="1">
    <citation type="submission" date="2018-07" db="EMBL/GenBank/DDBJ databases">
        <authorList>
            <person name="Quirk P.G."/>
            <person name="Krulwich T.A."/>
        </authorList>
    </citation>
    <scope>NUCLEOTIDE SEQUENCE</scope>
</reference>
<organism evidence="1">
    <name type="scientific">Culicoides sonorensis</name>
    <name type="common">Biting midge</name>
    <dbReference type="NCBI Taxonomy" id="179676"/>
    <lineage>
        <taxon>Eukaryota</taxon>
        <taxon>Metazoa</taxon>
        <taxon>Ecdysozoa</taxon>
        <taxon>Arthropoda</taxon>
        <taxon>Hexapoda</taxon>
        <taxon>Insecta</taxon>
        <taxon>Pterygota</taxon>
        <taxon>Neoptera</taxon>
        <taxon>Endopterygota</taxon>
        <taxon>Diptera</taxon>
        <taxon>Nematocera</taxon>
        <taxon>Chironomoidea</taxon>
        <taxon>Ceratopogonidae</taxon>
        <taxon>Ceratopogoninae</taxon>
        <taxon>Culicoides</taxon>
        <taxon>Monoculicoides</taxon>
    </lineage>
</organism>
<name>A0A336LTM1_CULSO</name>
<dbReference type="VEuPathDB" id="VectorBase:CSON004545"/>
<accession>A0A336LTM1</accession>
<protein>
    <submittedName>
        <fullName evidence="1">CSON004545 protein</fullName>
    </submittedName>
</protein>
<dbReference type="EMBL" id="UFQT01000190">
    <property type="protein sequence ID" value="SSX21396.1"/>
    <property type="molecule type" value="Genomic_DNA"/>
</dbReference>